<evidence type="ECO:0000313" key="11">
    <source>
        <dbReference type="Proteomes" id="UP000285301"/>
    </source>
</evidence>
<evidence type="ECO:0000256" key="2">
    <source>
        <dbReference type="ARBA" id="ARBA00022723"/>
    </source>
</evidence>
<reference evidence="10 11" key="1">
    <citation type="journal article" date="2018" name="Gigascience">
        <title>Genomes of trombidid mites reveal novel predicted allergens and laterally-transferred genes associated with secondary metabolism.</title>
        <authorList>
            <person name="Dong X."/>
            <person name="Chaisiri K."/>
            <person name="Xia D."/>
            <person name="Armstrong S.D."/>
            <person name="Fang Y."/>
            <person name="Donnelly M.J."/>
            <person name="Kadowaki T."/>
            <person name="McGarry J.W."/>
            <person name="Darby A.C."/>
            <person name="Makepeace B.L."/>
        </authorList>
    </citation>
    <scope>NUCLEOTIDE SEQUENCE [LARGE SCALE GENOMIC DNA]</scope>
    <source>
        <strain evidence="10">UoL-WK</strain>
    </source>
</reference>
<dbReference type="GO" id="GO:0005634">
    <property type="term" value="C:nucleus"/>
    <property type="evidence" value="ECO:0007669"/>
    <property type="project" value="UniProtKB-SubCell"/>
</dbReference>
<dbReference type="GO" id="GO:0003677">
    <property type="term" value="F:DNA binding"/>
    <property type="evidence" value="ECO:0007669"/>
    <property type="project" value="InterPro"/>
</dbReference>
<dbReference type="Proteomes" id="UP000285301">
    <property type="component" value="Unassembled WGS sequence"/>
</dbReference>
<dbReference type="EMBL" id="NCKU01002994">
    <property type="protein sequence ID" value="RWS08384.1"/>
    <property type="molecule type" value="Genomic_DNA"/>
</dbReference>
<comment type="subcellular location">
    <subcellularLocation>
        <location evidence="1">Nucleus</location>
    </subcellularLocation>
</comment>
<feature type="compositionally biased region" description="Pro residues" evidence="7">
    <location>
        <begin position="343"/>
        <end position="354"/>
    </location>
</feature>
<evidence type="ECO:0000256" key="3">
    <source>
        <dbReference type="ARBA" id="ARBA00022771"/>
    </source>
</evidence>
<keyword evidence="11" id="KW-1185">Reference proteome</keyword>
<keyword evidence="2" id="KW-0479">Metal-binding</keyword>
<dbReference type="EMBL" id="NCKU01002946">
    <property type="protein sequence ID" value="RWS08494.1"/>
    <property type="molecule type" value="Genomic_DNA"/>
</dbReference>
<organism evidence="10 11">
    <name type="scientific">Dinothrombium tinctorium</name>
    <dbReference type="NCBI Taxonomy" id="1965070"/>
    <lineage>
        <taxon>Eukaryota</taxon>
        <taxon>Metazoa</taxon>
        <taxon>Ecdysozoa</taxon>
        <taxon>Arthropoda</taxon>
        <taxon>Chelicerata</taxon>
        <taxon>Arachnida</taxon>
        <taxon>Acari</taxon>
        <taxon>Acariformes</taxon>
        <taxon>Trombidiformes</taxon>
        <taxon>Prostigmata</taxon>
        <taxon>Anystina</taxon>
        <taxon>Parasitengona</taxon>
        <taxon>Trombidioidea</taxon>
        <taxon>Trombidiidae</taxon>
        <taxon>Dinothrombium</taxon>
    </lineage>
</organism>
<dbReference type="OrthoDB" id="1306014at2759"/>
<keyword evidence="3 6" id="KW-0863">Zinc-finger</keyword>
<gene>
    <name evidence="9" type="ORF">B4U79_08085</name>
    <name evidence="10" type="ORF">B4U79_09154</name>
</gene>
<dbReference type="PANTHER" id="PTHR23215:SF0">
    <property type="entry name" value="BUB3-INTERACTING AND GLEBS MOTIF-CONTAINING PROTEIN ZNF207"/>
    <property type="match status" value="1"/>
</dbReference>
<accession>A0A3S3P5K5</accession>
<evidence type="ECO:0000256" key="4">
    <source>
        <dbReference type="ARBA" id="ARBA00022833"/>
    </source>
</evidence>
<evidence type="ECO:0000259" key="8">
    <source>
        <dbReference type="PROSITE" id="PS50808"/>
    </source>
</evidence>
<name>A0A3S3P5K5_9ACAR</name>
<dbReference type="PROSITE" id="PS00028">
    <property type="entry name" value="ZINC_FINGER_C2H2_1"/>
    <property type="match status" value="2"/>
</dbReference>
<dbReference type="GO" id="GO:0008270">
    <property type="term" value="F:zinc ion binding"/>
    <property type="evidence" value="ECO:0007669"/>
    <property type="project" value="UniProtKB-KW"/>
</dbReference>
<dbReference type="InterPro" id="IPR013087">
    <property type="entry name" value="Znf_C2H2_type"/>
</dbReference>
<evidence type="ECO:0000256" key="6">
    <source>
        <dbReference type="PROSITE-ProRule" id="PRU00027"/>
    </source>
</evidence>
<proteinExistence type="predicted"/>
<dbReference type="STRING" id="1965070.A0A3S3P5K5"/>
<evidence type="ECO:0000313" key="9">
    <source>
        <dbReference type="EMBL" id="RWS08384.1"/>
    </source>
</evidence>
<evidence type="ECO:0000256" key="5">
    <source>
        <dbReference type="ARBA" id="ARBA00023242"/>
    </source>
</evidence>
<dbReference type="PROSITE" id="PS50808">
    <property type="entry name" value="ZF_BED"/>
    <property type="match status" value="1"/>
</dbReference>
<evidence type="ECO:0000256" key="7">
    <source>
        <dbReference type="SAM" id="MobiDB-lite"/>
    </source>
</evidence>
<dbReference type="SMART" id="SM00355">
    <property type="entry name" value="ZnF_C2H2"/>
    <property type="match status" value="2"/>
</dbReference>
<sequence>MGRKKKKPSKPWCWYCNREFDDEKILIQHQKAKHFKCHICHKKLYTGPGLAIHCMQVHKETIDKIPNALPNRNSVDIEIYGMEGIPENDIREHERQRGSDYSPSIPPTVVAPPKITPPAIGTNPAAVVAAATGMITPQAVGVTVGNSSAAPGSYVVPGLVPGIPFGAAAVAAAVTSQASAGNPYAAAALAAASHAAPTSAFGITIPPPPLGQVTTPSVNPPSSIGAVPNKPLFPSVSGASTSGTNTAVVGSDFKPLAFGASSSASTATLSAPAVISKPASTIATAGATSKIVHPEEDISLEELRARQIKYKSIKSQATTQSQMSPFNGMSQNSISQALYSTPNLPPPPPLPQGVPPGIHGLPNHPPSFQPTFRPAY</sequence>
<comment type="caution">
    <text evidence="10">The sequence shown here is derived from an EMBL/GenBank/DDBJ whole genome shotgun (WGS) entry which is preliminary data.</text>
</comment>
<reference evidence="10" key="2">
    <citation type="submission" date="2018-11" db="EMBL/GenBank/DDBJ databases">
        <title>Trombidioid mite genomics.</title>
        <authorList>
            <person name="Dong X."/>
        </authorList>
    </citation>
    <scope>NUCLEOTIDE SEQUENCE</scope>
    <source>
        <strain evidence="10">UoL-WK</strain>
    </source>
</reference>
<keyword evidence="4" id="KW-0862">Zinc</keyword>
<dbReference type="InterPro" id="IPR003656">
    <property type="entry name" value="Znf_BED"/>
</dbReference>
<protein>
    <submittedName>
        <fullName evidence="10">BUB3-interacting and GLEBS motif-containing protein ZNF207-like protein</fullName>
    </submittedName>
</protein>
<feature type="region of interest" description="Disordered" evidence="7">
    <location>
        <begin position="337"/>
        <end position="376"/>
    </location>
</feature>
<evidence type="ECO:0000256" key="1">
    <source>
        <dbReference type="ARBA" id="ARBA00004123"/>
    </source>
</evidence>
<keyword evidence="5" id="KW-0539">Nucleus</keyword>
<feature type="domain" description="BED-type" evidence="8">
    <location>
        <begin position="6"/>
        <end position="65"/>
    </location>
</feature>
<evidence type="ECO:0000313" key="10">
    <source>
        <dbReference type="EMBL" id="RWS08494.1"/>
    </source>
</evidence>
<dbReference type="AlphaFoldDB" id="A0A3S3P5K5"/>
<dbReference type="PANTHER" id="PTHR23215">
    <property type="entry name" value="ZINC FINGER PROTEIN 207"/>
    <property type="match status" value="1"/>
</dbReference>
<dbReference type="CDD" id="cd20908">
    <property type="entry name" value="SUF4-like"/>
    <property type="match status" value="1"/>
</dbReference>